<proteinExistence type="predicted"/>
<reference evidence="2" key="2">
    <citation type="submission" date="2022-10" db="EMBL/GenBank/DDBJ databases">
        <authorList>
            <consortium name="ENA_rothamsted_submissions"/>
            <consortium name="culmorum"/>
            <person name="King R."/>
        </authorList>
    </citation>
    <scope>NUCLEOTIDE SEQUENCE</scope>
</reference>
<dbReference type="Proteomes" id="UP001153714">
    <property type="component" value="Chromosome 2"/>
</dbReference>
<feature type="transmembrane region" description="Helical" evidence="1">
    <location>
        <begin position="98"/>
        <end position="116"/>
    </location>
</feature>
<dbReference type="OrthoDB" id="7186383at2759"/>
<dbReference type="AlphaFoldDB" id="A0A9N9R379"/>
<protein>
    <submittedName>
        <fullName evidence="2">Uncharacterized protein</fullName>
    </submittedName>
</protein>
<evidence type="ECO:0000256" key="1">
    <source>
        <dbReference type="SAM" id="Phobius"/>
    </source>
</evidence>
<keyword evidence="1" id="KW-0812">Transmembrane</keyword>
<evidence type="ECO:0000313" key="2">
    <source>
        <dbReference type="EMBL" id="CAG9788654.1"/>
    </source>
</evidence>
<reference evidence="2" key="1">
    <citation type="submission" date="2021-12" db="EMBL/GenBank/DDBJ databases">
        <authorList>
            <person name="King R."/>
        </authorList>
    </citation>
    <scope>NUCLEOTIDE SEQUENCE</scope>
</reference>
<keyword evidence="1" id="KW-1133">Transmembrane helix</keyword>
<dbReference type="EMBL" id="OU893333">
    <property type="protein sequence ID" value="CAG9788654.1"/>
    <property type="molecule type" value="Genomic_DNA"/>
</dbReference>
<keyword evidence="1" id="KW-0472">Membrane</keyword>
<sequence length="121" mass="13921">MVNKKNELHKNVLKYTHIIVLYSSLHHLKRKHIFVIIYFICFIIVDVTRPVYIRGCANERGNCEDIRKSHEGHPNIVKLLSCHECYGDKCNTNGVSKSMPDIAVALFFLIVSPLLTKHTMS</sequence>
<evidence type="ECO:0000313" key="3">
    <source>
        <dbReference type="Proteomes" id="UP001153714"/>
    </source>
</evidence>
<name>A0A9N9R379_9NEOP</name>
<gene>
    <name evidence="2" type="ORF">DIATSA_LOCUS6448</name>
</gene>
<accession>A0A9N9R379</accession>
<organism evidence="2 3">
    <name type="scientific">Diatraea saccharalis</name>
    <name type="common">sugarcane borer</name>
    <dbReference type="NCBI Taxonomy" id="40085"/>
    <lineage>
        <taxon>Eukaryota</taxon>
        <taxon>Metazoa</taxon>
        <taxon>Ecdysozoa</taxon>
        <taxon>Arthropoda</taxon>
        <taxon>Hexapoda</taxon>
        <taxon>Insecta</taxon>
        <taxon>Pterygota</taxon>
        <taxon>Neoptera</taxon>
        <taxon>Endopterygota</taxon>
        <taxon>Lepidoptera</taxon>
        <taxon>Glossata</taxon>
        <taxon>Ditrysia</taxon>
        <taxon>Pyraloidea</taxon>
        <taxon>Crambidae</taxon>
        <taxon>Crambinae</taxon>
        <taxon>Diatraea</taxon>
    </lineage>
</organism>
<keyword evidence="3" id="KW-1185">Reference proteome</keyword>
<feature type="transmembrane region" description="Helical" evidence="1">
    <location>
        <begin position="33"/>
        <end position="52"/>
    </location>
</feature>